<dbReference type="SMART" id="SM00178">
    <property type="entry name" value="SAR"/>
    <property type="match status" value="1"/>
</dbReference>
<dbReference type="InterPro" id="IPR005225">
    <property type="entry name" value="Small_GTP-bd"/>
</dbReference>
<dbReference type="GO" id="GO:0046872">
    <property type="term" value="F:metal ion binding"/>
    <property type="evidence" value="ECO:0007669"/>
    <property type="project" value="UniProtKB-KW"/>
</dbReference>
<evidence type="ECO:0000256" key="6">
    <source>
        <dbReference type="ARBA" id="ARBA00022892"/>
    </source>
</evidence>
<keyword evidence="8" id="KW-0333">Golgi apparatus</keyword>
<evidence type="ECO:0000256" key="14">
    <source>
        <dbReference type="RuleBase" id="RU003925"/>
    </source>
</evidence>
<dbReference type="AlphaFoldDB" id="A0AA88RQW4"/>
<evidence type="ECO:0000313" key="16">
    <source>
        <dbReference type="Proteomes" id="UP001187471"/>
    </source>
</evidence>
<comment type="subcellular location">
    <subcellularLocation>
        <location evidence="1">Golgi apparatus</location>
    </subcellularLocation>
</comment>
<evidence type="ECO:0000256" key="10">
    <source>
        <dbReference type="ARBA" id="ARBA00023288"/>
    </source>
</evidence>
<evidence type="ECO:0000256" key="2">
    <source>
        <dbReference type="ARBA" id="ARBA00010290"/>
    </source>
</evidence>
<evidence type="ECO:0000313" key="15">
    <source>
        <dbReference type="EMBL" id="KAK2994459.1"/>
    </source>
</evidence>
<dbReference type="PROSITE" id="PS51417">
    <property type="entry name" value="ARF"/>
    <property type="match status" value="1"/>
</dbReference>
<dbReference type="NCBIfam" id="TIGR00231">
    <property type="entry name" value="small_GTP"/>
    <property type="match status" value="1"/>
</dbReference>
<dbReference type="InterPro" id="IPR027417">
    <property type="entry name" value="P-loop_NTPase"/>
</dbReference>
<dbReference type="GO" id="GO:0005794">
    <property type="term" value="C:Golgi apparatus"/>
    <property type="evidence" value="ECO:0007669"/>
    <property type="project" value="UniProtKB-SubCell"/>
</dbReference>
<dbReference type="Gene3D" id="3.40.50.300">
    <property type="entry name" value="P-loop containing nucleotide triphosphate hydrolases"/>
    <property type="match status" value="1"/>
</dbReference>
<keyword evidence="13" id="KW-0479">Metal-binding</keyword>
<evidence type="ECO:0000256" key="7">
    <source>
        <dbReference type="ARBA" id="ARBA00022927"/>
    </source>
</evidence>
<accession>A0AA88RQW4</accession>
<dbReference type="GO" id="GO:0015031">
    <property type="term" value="P:protein transport"/>
    <property type="evidence" value="ECO:0007669"/>
    <property type="project" value="UniProtKB-KW"/>
</dbReference>
<protein>
    <recommendedName>
        <fullName evidence="11">ADP-ribosylation factor 1</fullName>
    </recommendedName>
</protein>
<dbReference type="PRINTS" id="PR00328">
    <property type="entry name" value="SAR1GTPBP"/>
</dbReference>
<organism evidence="15 16">
    <name type="scientific">Escallonia rubra</name>
    <dbReference type="NCBI Taxonomy" id="112253"/>
    <lineage>
        <taxon>Eukaryota</taxon>
        <taxon>Viridiplantae</taxon>
        <taxon>Streptophyta</taxon>
        <taxon>Embryophyta</taxon>
        <taxon>Tracheophyta</taxon>
        <taxon>Spermatophyta</taxon>
        <taxon>Magnoliopsida</taxon>
        <taxon>eudicotyledons</taxon>
        <taxon>Gunneridae</taxon>
        <taxon>Pentapetalae</taxon>
        <taxon>asterids</taxon>
        <taxon>campanulids</taxon>
        <taxon>Escalloniales</taxon>
        <taxon>Escalloniaceae</taxon>
        <taxon>Escallonia</taxon>
    </lineage>
</organism>
<evidence type="ECO:0000256" key="3">
    <source>
        <dbReference type="ARBA" id="ARBA00022448"/>
    </source>
</evidence>
<comment type="similarity">
    <text evidence="2 14">Belongs to the small GTPase superfamily. Arf family.</text>
</comment>
<reference evidence="15" key="1">
    <citation type="submission" date="2022-12" db="EMBL/GenBank/DDBJ databases">
        <title>Draft genome assemblies for two species of Escallonia (Escalloniales).</title>
        <authorList>
            <person name="Chanderbali A."/>
            <person name="Dervinis C."/>
            <person name="Anghel I."/>
            <person name="Soltis D."/>
            <person name="Soltis P."/>
            <person name="Zapata F."/>
        </authorList>
    </citation>
    <scope>NUCLEOTIDE SEQUENCE</scope>
    <source>
        <strain evidence="15">UCBG92.1500</strain>
        <tissue evidence="15">Leaf</tissue>
    </source>
</reference>
<evidence type="ECO:0000256" key="4">
    <source>
        <dbReference type="ARBA" id="ARBA00022707"/>
    </source>
</evidence>
<keyword evidence="6" id="KW-0931">ER-Golgi transport</keyword>
<comment type="caution">
    <text evidence="15">The sequence shown here is derived from an EMBL/GenBank/DDBJ whole genome shotgun (WGS) entry which is preliminary data.</text>
</comment>
<keyword evidence="9 12" id="KW-0342">GTP-binding</keyword>
<dbReference type="PANTHER" id="PTHR11711">
    <property type="entry name" value="ADP RIBOSYLATION FACTOR-RELATED"/>
    <property type="match status" value="1"/>
</dbReference>
<keyword evidence="7" id="KW-0653">Protein transport</keyword>
<dbReference type="Proteomes" id="UP001187471">
    <property type="component" value="Unassembled WGS sequence"/>
</dbReference>
<dbReference type="Pfam" id="PF00025">
    <property type="entry name" value="Arf"/>
    <property type="match status" value="1"/>
</dbReference>
<dbReference type="SUPFAM" id="SSF52540">
    <property type="entry name" value="P-loop containing nucleoside triphosphate hydrolases"/>
    <property type="match status" value="1"/>
</dbReference>
<keyword evidence="4" id="KW-0519">Myristate</keyword>
<keyword evidence="3" id="KW-0813">Transport</keyword>
<evidence type="ECO:0000256" key="11">
    <source>
        <dbReference type="ARBA" id="ARBA00040200"/>
    </source>
</evidence>
<proteinExistence type="inferred from homology"/>
<dbReference type="GO" id="GO:0005525">
    <property type="term" value="F:GTP binding"/>
    <property type="evidence" value="ECO:0007669"/>
    <property type="project" value="UniProtKB-KW"/>
</dbReference>
<dbReference type="GO" id="GO:0016192">
    <property type="term" value="P:vesicle-mediated transport"/>
    <property type="evidence" value="ECO:0007669"/>
    <property type="project" value="UniProtKB-KW"/>
</dbReference>
<evidence type="ECO:0000256" key="1">
    <source>
        <dbReference type="ARBA" id="ARBA00004555"/>
    </source>
</evidence>
<evidence type="ECO:0000256" key="8">
    <source>
        <dbReference type="ARBA" id="ARBA00023034"/>
    </source>
</evidence>
<keyword evidence="5 12" id="KW-0547">Nucleotide-binding</keyword>
<feature type="binding site" evidence="12">
    <location>
        <begin position="24"/>
        <end position="31"/>
    </location>
    <ligand>
        <name>GTP</name>
        <dbReference type="ChEBI" id="CHEBI:37565"/>
    </ligand>
</feature>
<evidence type="ECO:0000256" key="13">
    <source>
        <dbReference type="PIRSR" id="PIRSR606689-2"/>
    </source>
</evidence>
<feature type="binding site" evidence="13">
    <location>
        <position position="48"/>
    </location>
    <ligand>
        <name>Mg(2+)</name>
        <dbReference type="ChEBI" id="CHEBI:18420"/>
    </ligand>
</feature>
<keyword evidence="13" id="KW-0460">Magnesium</keyword>
<dbReference type="FunFam" id="3.40.50.300:FF:003500">
    <property type="entry name" value="ADP-ribosylation factor 1"/>
    <property type="match status" value="1"/>
</dbReference>
<gene>
    <name evidence="15" type="ORF">RJ640_008827</name>
</gene>
<evidence type="ECO:0000256" key="9">
    <source>
        <dbReference type="ARBA" id="ARBA00023134"/>
    </source>
</evidence>
<dbReference type="SMART" id="SM00175">
    <property type="entry name" value="RAB"/>
    <property type="match status" value="1"/>
</dbReference>
<feature type="binding site" evidence="12">
    <location>
        <begin position="127"/>
        <end position="130"/>
    </location>
    <ligand>
        <name>GTP</name>
        <dbReference type="ChEBI" id="CHEBI:37565"/>
    </ligand>
</feature>
<evidence type="ECO:0000256" key="5">
    <source>
        <dbReference type="ARBA" id="ARBA00022741"/>
    </source>
</evidence>
<feature type="binding site" evidence="13">
    <location>
        <position position="31"/>
    </location>
    <ligand>
        <name>Mg(2+)</name>
        <dbReference type="ChEBI" id="CHEBI:18420"/>
    </ligand>
</feature>
<sequence>MGLSFTKLFSLLFAKKEMKILFVGLGAAGKTTILYKLKLGEIVETVATIGFTVETMEYKDINFIAWDLGAYQMRSEPLWRHFFRDAHGLIFVIDSGDRERFIEARDLLQRMLNVEELRDTVLLVYANKQDLPHATNATEITEKLDLHSVRQSHWHIESTCATSGEGLYEGLEWVYNTISKKLWTFDRVAHSSLSQLRTRTHSLQFQG</sequence>
<name>A0AA88RQW4_9ASTE</name>
<dbReference type="InterPro" id="IPR006689">
    <property type="entry name" value="Small_GTPase_ARF/SAR"/>
</dbReference>
<dbReference type="GO" id="GO:0003924">
    <property type="term" value="F:GTPase activity"/>
    <property type="evidence" value="ECO:0007669"/>
    <property type="project" value="InterPro"/>
</dbReference>
<dbReference type="InterPro" id="IPR024156">
    <property type="entry name" value="Small_GTPase_ARF"/>
</dbReference>
<dbReference type="GO" id="GO:0016004">
    <property type="term" value="F:phospholipase activator activity"/>
    <property type="evidence" value="ECO:0007669"/>
    <property type="project" value="UniProtKB-ARBA"/>
</dbReference>
<dbReference type="SMART" id="SM00177">
    <property type="entry name" value="ARF"/>
    <property type="match status" value="1"/>
</dbReference>
<dbReference type="EMBL" id="JAVXUO010000203">
    <property type="protein sequence ID" value="KAK2994459.1"/>
    <property type="molecule type" value="Genomic_DNA"/>
</dbReference>
<keyword evidence="10" id="KW-0449">Lipoprotein</keyword>
<keyword evidence="16" id="KW-1185">Reference proteome</keyword>
<evidence type="ECO:0000256" key="12">
    <source>
        <dbReference type="PIRSR" id="PIRSR606689-1"/>
    </source>
</evidence>